<comment type="caution">
    <text evidence="2">The sequence shown here is derived from an EMBL/GenBank/DDBJ whole genome shotgun (WGS) entry which is preliminary data.</text>
</comment>
<feature type="region of interest" description="Disordered" evidence="1">
    <location>
        <begin position="1"/>
        <end position="53"/>
    </location>
</feature>
<evidence type="ECO:0000313" key="3">
    <source>
        <dbReference type="Proteomes" id="UP001175227"/>
    </source>
</evidence>
<proteinExistence type="predicted"/>
<dbReference type="EMBL" id="JAUEPR010000015">
    <property type="protein sequence ID" value="KAK0477790.1"/>
    <property type="molecule type" value="Genomic_DNA"/>
</dbReference>
<evidence type="ECO:0000256" key="1">
    <source>
        <dbReference type="SAM" id="MobiDB-lite"/>
    </source>
</evidence>
<gene>
    <name evidence="2" type="ORF">IW261DRAFT_1420641</name>
</gene>
<accession>A0AA39P565</accession>
<reference evidence="2" key="1">
    <citation type="submission" date="2023-06" db="EMBL/GenBank/DDBJ databases">
        <authorList>
            <consortium name="Lawrence Berkeley National Laboratory"/>
            <person name="Ahrendt S."/>
            <person name="Sahu N."/>
            <person name="Indic B."/>
            <person name="Wong-Bajracharya J."/>
            <person name="Merenyi Z."/>
            <person name="Ke H.-M."/>
            <person name="Monk M."/>
            <person name="Kocsube S."/>
            <person name="Drula E."/>
            <person name="Lipzen A."/>
            <person name="Balint B."/>
            <person name="Henrissat B."/>
            <person name="Andreopoulos B."/>
            <person name="Martin F.M."/>
            <person name="Harder C.B."/>
            <person name="Rigling D."/>
            <person name="Ford K.L."/>
            <person name="Foster G.D."/>
            <person name="Pangilinan J."/>
            <person name="Papanicolaou A."/>
            <person name="Barry K."/>
            <person name="LaButti K."/>
            <person name="Viragh M."/>
            <person name="Koriabine M."/>
            <person name="Yan M."/>
            <person name="Riley R."/>
            <person name="Champramary S."/>
            <person name="Plett K.L."/>
            <person name="Tsai I.J."/>
            <person name="Slot J."/>
            <person name="Sipos G."/>
            <person name="Plett J."/>
            <person name="Nagy L.G."/>
            <person name="Grigoriev I.V."/>
        </authorList>
    </citation>
    <scope>NUCLEOTIDE SEQUENCE</scope>
    <source>
        <strain evidence="2">ICMP 16352</strain>
    </source>
</reference>
<feature type="compositionally biased region" description="Polar residues" evidence="1">
    <location>
        <begin position="19"/>
        <end position="29"/>
    </location>
</feature>
<organism evidence="2 3">
    <name type="scientific">Armillaria novae-zelandiae</name>
    <dbReference type="NCBI Taxonomy" id="153914"/>
    <lineage>
        <taxon>Eukaryota</taxon>
        <taxon>Fungi</taxon>
        <taxon>Dikarya</taxon>
        <taxon>Basidiomycota</taxon>
        <taxon>Agaricomycotina</taxon>
        <taxon>Agaricomycetes</taxon>
        <taxon>Agaricomycetidae</taxon>
        <taxon>Agaricales</taxon>
        <taxon>Marasmiineae</taxon>
        <taxon>Physalacriaceae</taxon>
        <taxon>Armillaria</taxon>
    </lineage>
</organism>
<dbReference type="Proteomes" id="UP001175227">
    <property type="component" value="Unassembled WGS sequence"/>
</dbReference>
<feature type="compositionally biased region" description="Basic and acidic residues" evidence="1">
    <location>
        <begin position="30"/>
        <end position="53"/>
    </location>
</feature>
<sequence>MSLENDGGCPRQEFYPLCQTKTGRTSQEVTKSRGDGRDQDRPPDIRHMDDIDTSEAEHDRLVEVWGMHPSARTSPVADYHFRKRRTVNHAGQSAGMAPDSAGKRVDVWMMARLFAFYFSEDSGTCYGEAIKQACSLSDQGMADILISRTLNGSGHPVNTYVYSTSGMHGHPDNLTKVLPECTNGGVSCRLYIAPHRMVSAPSRIRERRQLQCIGWTWNLMIEELA</sequence>
<keyword evidence="3" id="KW-1185">Reference proteome</keyword>
<dbReference type="AlphaFoldDB" id="A0AA39P565"/>
<protein>
    <submittedName>
        <fullName evidence="2">Uncharacterized protein</fullName>
    </submittedName>
</protein>
<evidence type="ECO:0000313" key="2">
    <source>
        <dbReference type="EMBL" id="KAK0477790.1"/>
    </source>
</evidence>
<name>A0AA39P565_9AGAR</name>